<evidence type="ECO:0000313" key="3">
    <source>
        <dbReference type="EMBL" id="MDG9733233.1"/>
    </source>
</evidence>
<dbReference type="Proteomes" id="UP000321296">
    <property type="component" value="Chromosome"/>
</dbReference>
<name>A0A5B8T2V8_LEUPS</name>
<evidence type="ECO:0000259" key="2">
    <source>
        <dbReference type="Pfam" id="PF13731"/>
    </source>
</evidence>
<evidence type="ECO:0000256" key="1">
    <source>
        <dbReference type="SAM" id="SignalP"/>
    </source>
</evidence>
<sequence>MTKNTQKITAIIVSVALTGAFAISAPLIANAAVNDTVNGTTSLTLTGDTTALTLDSVPSFAWGSMTTTAAQTQQNITGTGDLQVTDGRGGSTGYTVTAVASNMTSGDDTLPVTAMSIDTTASSPLTGATGANILTSNTVLSGGVDSNGTLATTASTGHITVGNAAKTGTYSGTITYTINDGGLE</sequence>
<keyword evidence="6" id="KW-1185">Reference proteome</keyword>
<evidence type="ECO:0000313" key="4">
    <source>
        <dbReference type="EMBL" id="QEA42961.1"/>
    </source>
</evidence>
<gene>
    <name evidence="4" type="ORF">FGL85_10790</name>
    <name evidence="3" type="ORF">P1N92_03755</name>
</gene>
<evidence type="ECO:0000313" key="6">
    <source>
        <dbReference type="Proteomes" id="UP001529201"/>
    </source>
</evidence>
<organism evidence="4 5">
    <name type="scientific">Leuconostoc pseudomesenteroides</name>
    <dbReference type="NCBI Taxonomy" id="33968"/>
    <lineage>
        <taxon>Bacteria</taxon>
        <taxon>Bacillati</taxon>
        <taxon>Bacillota</taxon>
        <taxon>Bacilli</taxon>
        <taxon>Lactobacillales</taxon>
        <taxon>Lactobacillaceae</taxon>
        <taxon>Leuconostoc</taxon>
    </lineage>
</organism>
<dbReference type="RefSeq" id="WP_010279838.1">
    <property type="nucleotide sequence ID" value="NZ_CP042383.1"/>
</dbReference>
<protein>
    <submittedName>
        <fullName evidence="3">WxL domain-containing protein</fullName>
    </submittedName>
</protein>
<dbReference type="Pfam" id="PF13731">
    <property type="entry name" value="WxL"/>
    <property type="match status" value="1"/>
</dbReference>
<dbReference type="AlphaFoldDB" id="A0A5B8T2V8"/>
<feature type="signal peptide" evidence="1">
    <location>
        <begin position="1"/>
        <end position="31"/>
    </location>
</feature>
<evidence type="ECO:0000313" key="5">
    <source>
        <dbReference type="Proteomes" id="UP000321296"/>
    </source>
</evidence>
<keyword evidence="1" id="KW-0732">Signal</keyword>
<dbReference type="GeneID" id="64345349"/>
<feature type="domain" description="WxL" evidence="2">
    <location>
        <begin position="44"/>
        <end position="179"/>
    </location>
</feature>
<dbReference type="KEGG" id="lpse:FGL85_10790"/>
<dbReference type="Proteomes" id="UP001529201">
    <property type="component" value="Unassembled WGS sequence"/>
</dbReference>
<dbReference type="EMBL" id="JARGDN010000003">
    <property type="protein sequence ID" value="MDG9733233.1"/>
    <property type="molecule type" value="Genomic_DNA"/>
</dbReference>
<dbReference type="EMBL" id="CP042383">
    <property type="protein sequence ID" value="QEA42961.1"/>
    <property type="molecule type" value="Genomic_DNA"/>
</dbReference>
<dbReference type="InterPro" id="IPR027994">
    <property type="entry name" value="WxL_dom"/>
</dbReference>
<accession>A0A5B8T2V8</accession>
<reference evidence="4 5" key="1">
    <citation type="submission" date="2019-06" db="EMBL/GenBank/DDBJ databases">
        <title>Genome analyses of bacteria isolated from kimchi.</title>
        <authorList>
            <person name="Lee S."/>
            <person name="Ahn S."/>
            <person name="Roh S."/>
        </authorList>
    </citation>
    <scope>NUCLEOTIDE SEQUENCE [LARGE SCALE GENOMIC DNA]</scope>
    <source>
        <strain evidence="4 5">CBA3630</strain>
    </source>
</reference>
<proteinExistence type="predicted"/>
<reference evidence="3 6" key="2">
    <citation type="submission" date="2023-02" db="EMBL/GenBank/DDBJ databases">
        <title>Antimicrobial susceptibility testing and tentative epidemiological cut-off values for Lactobacillaceae family species intended for ingestion.</title>
        <authorList>
            <person name="Noehr-Meldgaard K."/>
            <person name="Struve C."/>
            <person name="Ingmer H."/>
            <person name="Koza A."/>
            <person name="Al-Nakeeb K."/>
            <person name="Agersoe Y."/>
        </authorList>
    </citation>
    <scope>NUCLEOTIDE SEQUENCE [LARGE SCALE GENOMIC DNA]</scope>
    <source>
        <strain evidence="3 6">DSM 20193</strain>
    </source>
</reference>
<feature type="chain" id="PRO_5022945782" evidence="1">
    <location>
        <begin position="32"/>
        <end position="184"/>
    </location>
</feature>